<feature type="region of interest" description="Disordered" evidence="1">
    <location>
        <begin position="102"/>
        <end position="153"/>
    </location>
</feature>
<sequence length="289" mass="28660">MTELRGFALPEQHLALDALVALVDGELSASAHDRAVSHLARCPACSGRATAQRQARTAVRTAAPPMMPVGLLEALCAIPQHADLPSGPDELAVTPDGKVVTVRSTGSPPAGRTPGDSAVLGSGPALGSGPRLGEGSAVLGSAPRPSAERAAGSRLGSERLRAVDRRARNSASVVVSGLVLGAVALVLPAEQPERVTGSSTFGAEESAGGASAGGARRPVYDMGALPETVLPVVTPATAQQPAAPEVGPQSVTTSPGSPAERPSSPQPGPRAALGTGLLPFLGGPPNLGG</sequence>
<keyword evidence="3" id="KW-0862">Zinc</keyword>
<accession>A0AAC9PQM2</accession>
<protein>
    <submittedName>
        <fullName evidence="3">Zinc-finger</fullName>
    </submittedName>
</protein>
<evidence type="ECO:0000256" key="1">
    <source>
        <dbReference type="SAM" id="MobiDB-lite"/>
    </source>
</evidence>
<organism evidence="3 4">
    <name type="scientific">Actinoalloteichus fjordicus</name>
    <dbReference type="NCBI Taxonomy" id="1612552"/>
    <lineage>
        <taxon>Bacteria</taxon>
        <taxon>Bacillati</taxon>
        <taxon>Actinomycetota</taxon>
        <taxon>Actinomycetes</taxon>
        <taxon>Pseudonocardiales</taxon>
        <taxon>Pseudonocardiaceae</taxon>
        <taxon>Actinoalloteichus</taxon>
    </lineage>
</organism>
<dbReference type="Pfam" id="PF13490">
    <property type="entry name" value="zf-HC2"/>
    <property type="match status" value="1"/>
</dbReference>
<keyword evidence="3" id="KW-0863">Zinc-finger</keyword>
<gene>
    <name evidence="3" type="ORF">UA74_04585</name>
</gene>
<feature type="compositionally biased region" description="Low complexity" evidence="1">
    <location>
        <begin position="202"/>
        <end position="215"/>
    </location>
</feature>
<feature type="compositionally biased region" description="Low complexity" evidence="1">
    <location>
        <begin position="273"/>
        <end position="289"/>
    </location>
</feature>
<dbReference type="Proteomes" id="UP000185511">
    <property type="component" value="Chromosome"/>
</dbReference>
<proteinExistence type="predicted"/>
<keyword evidence="3" id="KW-0479">Metal-binding</keyword>
<evidence type="ECO:0000313" key="4">
    <source>
        <dbReference type="Proteomes" id="UP000185511"/>
    </source>
</evidence>
<evidence type="ECO:0000259" key="2">
    <source>
        <dbReference type="Pfam" id="PF13490"/>
    </source>
</evidence>
<dbReference type="RefSeq" id="WP_075763874.1">
    <property type="nucleotide sequence ID" value="NZ_CP016076.1"/>
</dbReference>
<dbReference type="InterPro" id="IPR027383">
    <property type="entry name" value="Znf_put"/>
</dbReference>
<dbReference type="GO" id="GO:0008270">
    <property type="term" value="F:zinc ion binding"/>
    <property type="evidence" value="ECO:0007669"/>
    <property type="project" value="UniProtKB-KW"/>
</dbReference>
<keyword evidence="4" id="KW-1185">Reference proteome</keyword>
<reference evidence="4" key="1">
    <citation type="submission" date="2016-06" db="EMBL/GenBank/DDBJ databases">
        <title>Complete genome sequence of Actinoalloteichus fjordicus DSM 46855 (=ADI127-17), type strain of the new species Actinoalloteichus fjordicus.</title>
        <authorList>
            <person name="Ruckert C."/>
            <person name="Nouioui I."/>
            <person name="Willmese J."/>
            <person name="van Wezel G."/>
            <person name="Klenk H.-P."/>
            <person name="Kalinowski J."/>
            <person name="Zotchev S.B."/>
        </authorList>
    </citation>
    <scope>NUCLEOTIDE SEQUENCE [LARGE SCALE GENOMIC DNA]</scope>
    <source>
        <strain evidence="4">ADI127-7</strain>
    </source>
</reference>
<name>A0AAC9PQM2_9PSEU</name>
<dbReference type="AlphaFoldDB" id="A0AAC9PQM2"/>
<evidence type="ECO:0000313" key="3">
    <source>
        <dbReference type="EMBL" id="APU12996.1"/>
    </source>
</evidence>
<dbReference type="KEGG" id="acad:UA74_04585"/>
<dbReference type="EMBL" id="CP016076">
    <property type="protein sequence ID" value="APU12996.1"/>
    <property type="molecule type" value="Genomic_DNA"/>
</dbReference>
<feature type="region of interest" description="Disordered" evidence="1">
    <location>
        <begin position="237"/>
        <end position="289"/>
    </location>
</feature>
<feature type="region of interest" description="Disordered" evidence="1">
    <location>
        <begin position="193"/>
        <end position="215"/>
    </location>
</feature>
<feature type="domain" description="Putative zinc-finger" evidence="2">
    <location>
        <begin position="15"/>
        <end position="45"/>
    </location>
</feature>